<evidence type="ECO:0000259" key="1">
    <source>
        <dbReference type="Pfam" id="PF22308"/>
    </source>
</evidence>
<dbReference type="Proteomes" id="UP000275663">
    <property type="component" value="Chromosome"/>
</dbReference>
<organism evidence="2 3">
    <name type="scientific">Undibacterium parvum</name>
    <dbReference type="NCBI Taxonomy" id="401471"/>
    <lineage>
        <taxon>Bacteria</taxon>
        <taxon>Pseudomonadati</taxon>
        <taxon>Pseudomonadota</taxon>
        <taxon>Betaproteobacteria</taxon>
        <taxon>Burkholderiales</taxon>
        <taxon>Oxalobacteraceae</taxon>
        <taxon>Undibacterium</taxon>
    </lineage>
</organism>
<dbReference type="KEGG" id="upv:EJN92_15895"/>
<reference evidence="2 3" key="1">
    <citation type="journal article" date="2011" name="Int. J. Syst. Evol. Microbiol.">
        <title>Description of Undibacterium oligocarboniphilum sp. nov., isolated from purified water, and Undibacterium pigrum strain CCUG 49012 as the type strain of Undibacterium parvum sp. nov., and emended descriptions of the genus Undibacterium and the species Undibacterium pigrum.</title>
        <authorList>
            <person name="Eder W."/>
            <person name="Wanner G."/>
            <person name="Ludwig W."/>
            <person name="Busse H.J."/>
            <person name="Ziemke-Kageler F."/>
            <person name="Lang E."/>
        </authorList>
    </citation>
    <scope>NUCLEOTIDE SEQUENCE [LARGE SCALE GENOMIC DNA]</scope>
    <source>
        <strain evidence="2 3">DSM 23061</strain>
    </source>
</reference>
<dbReference type="OrthoDB" id="6115415at2"/>
<proteinExistence type="predicted"/>
<evidence type="ECO:0000313" key="3">
    <source>
        <dbReference type="Proteomes" id="UP000275663"/>
    </source>
</evidence>
<dbReference type="EMBL" id="CP034464">
    <property type="protein sequence ID" value="AZP13344.1"/>
    <property type="molecule type" value="Genomic_DNA"/>
</dbReference>
<protein>
    <recommendedName>
        <fullName evidence="1">DUF6969 domain-containing protein</fullName>
    </recommendedName>
</protein>
<dbReference type="RefSeq" id="WP_126128717.1">
    <property type="nucleotide sequence ID" value="NZ_CP034464.1"/>
</dbReference>
<keyword evidence="3" id="KW-1185">Reference proteome</keyword>
<dbReference type="Pfam" id="PF22308">
    <property type="entry name" value="DUF6969"/>
    <property type="match status" value="1"/>
</dbReference>
<dbReference type="InterPro" id="IPR054242">
    <property type="entry name" value="DUF6969"/>
</dbReference>
<name>A0A3Q9BTQ8_9BURK</name>
<accession>A0A3Q9BTQ8</accession>
<feature type="domain" description="DUF6969" evidence="1">
    <location>
        <begin position="26"/>
        <end position="223"/>
    </location>
</feature>
<evidence type="ECO:0000313" key="2">
    <source>
        <dbReference type="EMBL" id="AZP13344.1"/>
    </source>
</evidence>
<sequence>MRLPLVLTSAPDWSTLSAAQLKLCYRAATRLVNSMQDLAERDCQVVQAIIAKQDFIEWQHYPENDVRDNQHASQYFYHAHPGLQRPFAEHGHFHLFVHAEELGMRRANPRYSAAPAHLLAVSMNALGVPSGFFLVNRWVTKGPWLNYADCVAGLEQFQIKTRQSNPQLKRINQFLQALITLYRAPILALLQQRDQIMQNLCSTRDRRSVFADQSIEVLCYHPISLMDDIAALELALEQSS</sequence>
<gene>
    <name evidence="2" type="ORF">EJN92_15895</name>
</gene>
<dbReference type="AlphaFoldDB" id="A0A3Q9BTQ8"/>